<dbReference type="RefSeq" id="WP_118047192.1">
    <property type="nucleotide sequence ID" value="NZ_QRWQ01000014.1"/>
</dbReference>
<dbReference type="AlphaFoldDB" id="A0A412NEK5"/>
<reference evidence="1 2" key="1">
    <citation type="submission" date="2018-08" db="EMBL/GenBank/DDBJ databases">
        <title>A genome reference for cultivated species of the human gut microbiota.</title>
        <authorList>
            <person name="Zou Y."/>
            <person name="Xue W."/>
            <person name="Luo G."/>
        </authorList>
    </citation>
    <scope>NUCLEOTIDE SEQUENCE [LARGE SCALE GENOMIC DNA]</scope>
    <source>
        <strain evidence="1 2">AF19-16AC</strain>
    </source>
</reference>
<comment type="caution">
    <text evidence="1">The sequence shown here is derived from an EMBL/GenBank/DDBJ whole genome shotgun (WGS) entry which is preliminary data.</text>
</comment>
<accession>A0A412NEK5</accession>
<sequence length="75" mass="8560">MVSKEKKPVPKGQIVPMYLTDEGDVYPIYLHEMGELEIIQRLVAGILDNKIVVDTNTRINSENDKISIFDLSKKK</sequence>
<evidence type="ECO:0000313" key="1">
    <source>
        <dbReference type="EMBL" id="RGT36979.1"/>
    </source>
</evidence>
<protein>
    <submittedName>
        <fullName evidence="1">Uncharacterized protein</fullName>
    </submittedName>
</protein>
<organism evidence="1 2">
    <name type="scientific">Mediterraneibacter gnavus</name>
    <name type="common">Ruminococcus gnavus</name>
    <dbReference type="NCBI Taxonomy" id="33038"/>
    <lineage>
        <taxon>Bacteria</taxon>
        <taxon>Bacillati</taxon>
        <taxon>Bacillota</taxon>
        <taxon>Clostridia</taxon>
        <taxon>Lachnospirales</taxon>
        <taxon>Lachnospiraceae</taxon>
        <taxon>Mediterraneibacter</taxon>
    </lineage>
</organism>
<dbReference type="EMBL" id="QRWQ01000014">
    <property type="protein sequence ID" value="RGT36979.1"/>
    <property type="molecule type" value="Genomic_DNA"/>
</dbReference>
<evidence type="ECO:0000313" key="2">
    <source>
        <dbReference type="Proteomes" id="UP000283834"/>
    </source>
</evidence>
<proteinExistence type="predicted"/>
<name>A0A412NEK5_MEDGN</name>
<gene>
    <name evidence="1" type="ORF">DWX36_12915</name>
</gene>
<dbReference type="Proteomes" id="UP000283834">
    <property type="component" value="Unassembled WGS sequence"/>
</dbReference>